<feature type="transmembrane region" description="Helical" evidence="1">
    <location>
        <begin position="24"/>
        <end position="41"/>
    </location>
</feature>
<dbReference type="Gene3D" id="3.80.10.10">
    <property type="entry name" value="Ribonuclease Inhibitor"/>
    <property type="match status" value="1"/>
</dbReference>
<gene>
    <name evidence="3" type="ORF">F8M41_020320</name>
</gene>
<sequence length="572" mass="66379">MICKKSQDNIFLTVCNTKIFPRNLFFYLHISFFLMASKILTGNMPEIMEKIINNLDKDFYSLHSCALVSRHWCTISIPILWRDPFFDENSEFISIYLSSLNHNDVLNNDEKLALKECGIIIDSTDTLFDYANFLKVLDLSLLDSRVSHWTDLRVSSKRKNKHLLTFDLANLLLKIFIKSGATLTKLDLYFREDYVEISVEVFKLLGRNKQFLSRLQVLFVASISEPFMKKAILFLRILAESATKIIDLKFSTLYCDYENYQKRELYPAFVNVIKSQEKILRYNFIGDGGLFSNFYGVISAVESHKKVLKELLIDYCVNDAEFKALENCENLEVIRISRCYNEMEILKTLSTSLCKISTLEISSYGPIDTTHIIPTLKKSGLSLQRLKLDTSSEKEIQSQTLLFKTLMESCSNLTYLYISGIVLSAQFLDLISCLQKLQFLSLCWKNDGSEKVEVMKTHIINFAEILPLTLEYLDIIDTSSSSYIDTLLDNCDVPLKKLLFNLDTSNDYEEKIDSLIRFCIRKKTLNEVYVNIMTFNKFNRPDLISNYWDKIQKDLEEYVELVPYSDIFVDIV</sequence>
<comment type="caution">
    <text evidence="3">The sequence shown here is derived from an EMBL/GenBank/DDBJ whole genome shotgun (WGS) entry which is preliminary data.</text>
</comment>
<protein>
    <recommendedName>
        <fullName evidence="2">F-box domain-containing protein</fullName>
    </recommendedName>
</protein>
<dbReference type="SUPFAM" id="SSF81383">
    <property type="entry name" value="F-box domain"/>
    <property type="match status" value="1"/>
</dbReference>
<dbReference type="AlphaFoldDB" id="A0A8H4EJY0"/>
<dbReference type="Pfam" id="PF12937">
    <property type="entry name" value="F-box-like"/>
    <property type="match status" value="1"/>
</dbReference>
<keyword evidence="1" id="KW-1133">Transmembrane helix</keyword>
<dbReference type="Proteomes" id="UP000439903">
    <property type="component" value="Unassembled WGS sequence"/>
</dbReference>
<name>A0A8H4EJY0_GIGMA</name>
<keyword evidence="1" id="KW-0812">Transmembrane</keyword>
<organism evidence="3 4">
    <name type="scientific">Gigaspora margarita</name>
    <dbReference type="NCBI Taxonomy" id="4874"/>
    <lineage>
        <taxon>Eukaryota</taxon>
        <taxon>Fungi</taxon>
        <taxon>Fungi incertae sedis</taxon>
        <taxon>Mucoromycota</taxon>
        <taxon>Glomeromycotina</taxon>
        <taxon>Glomeromycetes</taxon>
        <taxon>Diversisporales</taxon>
        <taxon>Gigasporaceae</taxon>
        <taxon>Gigaspora</taxon>
    </lineage>
</organism>
<dbReference type="InterPro" id="IPR032675">
    <property type="entry name" value="LRR_dom_sf"/>
</dbReference>
<proteinExistence type="predicted"/>
<dbReference type="InterPro" id="IPR036047">
    <property type="entry name" value="F-box-like_dom_sf"/>
</dbReference>
<evidence type="ECO:0000256" key="1">
    <source>
        <dbReference type="SAM" id="Phobius"/>
    </source>
</evidence>
<dbReference type="OrthoDB" id="2125396at2759"/>
<evidence type="ECO:0000259" key="2">
    <source>
        <dbReference type="Pfam" id="PF12937"/>
    </source>
</evidence>
<keyword evidence="1" id="KW-0472">Membrane</keyword>
<reference evidence="3 4" key="1">
    <citation type="journal article" date="2019" name="Environ. Microbiol.">
        <title>At the nexus of three kingdoms: the genome of the mycorrhizal fungus Gigaspora margarita provides insights into plant, endobacterial and fungal interactions.</title>
        <authorList>
            <person name="Venice F."/>
            <person name="Ghignone S."/>
            <person name="Salvioli di Fossalunga A."/>
            <person name="Amselem J."/>
            <person name="Novero M."/>
            <person name="Xianan X."/>
            <person name="Sedzielewska Toro K."/>
            <person name="Morin E."/>
            <person name="Lipzen A."/>
            <person name="Grigoriev I.V."/>
            <person name="Henrissat B."/>
            <person name="Martin F.M."/>
            <person name="Bonfante P."/>
        </authorList>
    </citation>
    <scope>NUCLEOTIDE SEQUENCE [LARGE SCALE GENOMIC DNA]</scope>
    <source>
        <strain evidence="3 4">BEG34</strain>
    </source>
</reference>
<keyword evidence="4" id="KW-1185">Reference proteome</keyword>
<evidence type="ECO:0000313" key="3">
    <source>
        <dbReference type="EMBL" id="KAF0500227.1"/>
    </source>
</evidence>
<accession>A0A8H4EJY0</accession>
<dbReference type="EMBL" id="WTPW01000555">
    <property type="protein sequence ID" value="KAF0500227.1"/>
    <property type="molecule type" value="Genomic_DNA"/>
</dbReference>
<dbReference type="InterPro" id="IPR001810">
    <property type="entry name" value="F-box_dom"/>
</dbReference>
<dbReference type="SUPFAM" id="SSF52047">
    <property type="entry name" value="RNI-like"/>
    <property type="match status" value="1"/>
</dbReference>
<feature type="domain" description="F-box" evidence="2">
    <location>
        <begin position="45"/>
        <end position="86"/>
    </location>
</feature>
<evidence type="ECO:0000313" key="4">
    <source>
        <dbReference type="Proteomes" id="UP000439903"/>
    </source>
</evidence>